<feature type="region of interest" description="Disordered" evidence="1">
    <location>
        <begin position="73"/>
        <end position="96"/>
    </location>
</feature>
<name>A0A327M3P3_9PROT</name>
<accession>A0A327M3P3</accession>
<keyword evidence="2" id="KW-0472">Membrane</keyword>
<evidence type="ECO:0008006" key="5">
    <source>
        <dbReference type="Google" id="ProtNLM"/>
    </source>
</evidence>
<gene>
    <name evidence="3" type="ORF">DOO78_18310</name>
</gene>
<dbReference type="RefSeq" id="WP_111471316.1">
    <property type="nucleotide sequence ID" value="NZ_QLIX01000016.1"/>
</dbReference>
<keyword evidence="4" id="KW-1185">Reference proteome</keyword>
<comment type="caution">
    <text evidence="3">The sequence shown here is derived from an EMBL/GenBank/DDBJ whole genome shotgun (WGS) entry which is preliminary data.</text>
</comment>
<dbReference type="AlphaFoldDB" id="A0A327M3P3"/>
<evidence type="ECO:0000313" key="4">
    <source>
        <dbReference type="Proteomes" id="UP000249065"/>
    </source>
</evidence>
<proteinExistence type="predicted"/>
<keyword evidence="2" id="KW-0812">Transmembrane</keyword>
<evidence type="ECO:0000256" key="2">
    <source>
        <dbReference type="SAM" id="Phobius"/>
    </source>
</evidence>
<dbReference type="EMBL" id="QLIX01000016">
    <property type="protein sequence ID" value="RAI57540.1"/>
    <property type="molecule type" value="Genomic_DNA"/>
</dbReference>
<protein>
    <recommendedName>
        <fullName evidence="5">DUF2798 domain-containing protein</fullName>
    </recommendedName>
</protein>
<feature type="compositionally biased region" description="Low complexity" evidence="1">
    <location>
        <begin position="74"/>
        <end position="87"/>
    </location>
</feature>
<evidence type="ECO:0000256" key="1">
    <source>
        <dbReference type="SAM" id="MobiDB-lite"/>
    </source>
</evidence>
<reference evidence="4" key="1">
    <citation type="submission" date="2018-06" db="EMBL/GenBank/DDBJ databases">
        <authorList>
            <person name="Khan S.A."/>
        </authorList>
    </citation>
    <scope>NUCLEOTIDE SEQUENCE [LARGE SCALE GENOMIC DNA]</scope>
    <source>
        <strain evidence="4">DB-1506</strain>
    </source>
</reference>
<keyword evidence="2" id="KW-1133">Transmembrane helix</keyword>
<organism evidence="3 4">
    <name type="scientific">Roseicella frigidaeris</name>
    <dbReference type="NCBI Taxonomy" id="2230885"/>
    <lineage>
        <taxon>Bacteria</taxon>
        <taxon>Pseudomonadati</taxon>
        <taxon>Pseudomonadota</taxon>
        <taxon>Alphaproteobacteria</taxon>
        <taxon>Acetobacterales</taxon>
        <taxon>Roseomonadaceae</taxon>
        <taxon>Roseicella</taxon>
    </lineage>
</organism>
<sequence>MWKIAALAFMPVAAVCFGALALPLAVIPGLREQFGLAASLYYGAAALSMLIALPISWLVARRMLTRRERRLLDATTSSGSAAPAAATTRERESALS</sequence>
<evidence type="ECO:0000313" key="3">
    <source>
        <dbReference type="EMBL" id="RAI57540.1"/>
    </source>
</evidence>
<dbReference type="Proteomes" id="UP000249065">
    <property type="component" value="Unassembled WGS sequence"/>
</dbReference>
<feature type="transmembrane region" description="Helical" evidence="2">
    <location>
        <begin position="40"/>
        <end position="60"/>
    </location>
</feature>